<proteinExistence type="predicted"/>
<dbReference type="Proteomes" id="UP000176527">
    <property type="component" value="Unassembled WGS sequence"/>
</dbReference>
<comment type="caution">
    <text evidence="2">The sequence shown here is derived from an EMBL/GenBank/DDBJ whole genome shotgun (WGS) entry which is preliminary data.</text>
</comment>
<feature type="transmembrane region" description="Helical" evidence="1">
    <location>
        <begin position="97"/>
        <end position="120"/>
    </location>
</feature>
<dbReference type="EMBL" id="MFDE01000020">
    <property type="protein sequence ID" value="OGE38448.1"/>
    <property type="molecule type" value="Genomic_DNA"/>
</dbReference>
<dbReference type="Pfam" id="PF18895">
    <property type="entry name" value="T4SS_pilin"/>
    <property type="match status" value="1"/>
</dbReference>
<evidence type="ECO:0000313" key="3">
    <source>
        <dbReference type="Proteomes" id="UP000176527"/>
    </source>
</evidence>
<keyword evidence="1" id="KW-0812">Transmembrane</keyword>
<sequence length="133" mass="14239">MIGYRLQALVYSLLLFLLLPAACCLLPVNAAVDIGAQYGFGDILTLGEGVTRLVRPTFSIAIALVIIYFLVGAFKFLTSAGEKEAVAGAKEMITHAIIGFMILIFAFLILQFGLSSIFGIEGLQIFSFAEGTP</sequence>
<evidence type="ECO:0000313" key="2">
    <source>
        <dbReference type="EMBL" id="OGE38448.1"/>
    </source>
</evidence>
<organism evidence="2 3">
    <name type="scientific">Candidatus Daviesbacteria bacterium RIFCSPHIGHO2_12_FULL_37_11</name>
    <dbReference type="NCBI Taxonomy" id="1797777"/>
    <lineage>
        <taxon>Bacteria</taxon>
        <taxon>Candidatus Daviesiibacteriota</taxon>
    </lineage>
</organism>
<accession>A0A1F5KC39</accession>
<evidence type="ECO:0000256" key="1">
    <source>
        <dbReference type="SAM" id="Phobius"/>
    </source>
</evidence>
<gene>
    <name evidence="2" type="ORF">A3F00_00480</name>
</gene>
<keyword evidence="1" id="KW-0472">Membrane</keyword>
<feature type="transmembrane region" description="Helical" evidence="1">
    <location>
        <begin position="54"/>
        <end position="77"/>
    </location>
</feature>
<dbReference type="AlphaFoldDB" id="A0A1F5KC39"/>
<name>A0A1F5KC39_9BACT</name>
<keyword evidence="1" id="KW-1133">Transmembrane helix</keyword>
<protein>
    <submittedName>
        <fullName evidence="2">Uncharacterized protein</fullName>
    </submittedName>
</protein>
<dbReference type="InterPro" id="IPR043993">
    <property type="entry name" value="T4SS_pilin"/>
</dbReference>
<reference evidence="2 3" key="1">
    <citation type="journal article" date="2016" name="Nat. Commun.">
        <title>Thousands of microbial genomes shed light on interconnected biogeochemical processes in an aquifer system.</title>
        <authorList>
            <person name="Anantharaman K."/>
            <person name="Brown C.T."/>
            <person name="Hug L.A."/>
            <person name="Sharon I."/>
            <person name="Castelle C.J."/>
            <person name="Probst A.J."/>
            <person name="Thomas B.C."/>
            <person name="Singh A."/>
            <person name="Wilkins M.J."/>
            <person name="Karaoz U."/>
            <person name="Brodie E.L."/>
            <person name="Williams K.H."/>
            <person name="Hubbard S.S."/>
            <person name="Banfield J.F."/>
        </authorList>
    </citation>
    <scope>NUCLEOTIDE SEQUENCE [LARGE SCALE GENOMIC DNA]</scope>
</reference>